<evidence type="ECO:0000256" key="5">
    <source>
        <dbReference type="ARBA" id="ARBA00022729"/>
    </source>
</evidence>
<comment type="similarity">
    <text evidence="2">Belongs to the peptidase M43B family.</text>
</comment>
<feature type="compositionally biased region" description="Polar residues" evidence="10">
    <location>
        <begin position="121"/>
        <end position="139"/>
    </location>
</feature>
<comment type="function">
    <text evidence="1">Secreted metalloproteinase that allows assimilation of proteinaceous substrates.</text>
</comment>
<dbReference type="AlphaFoldDB" id="A0A9P9FDS3"/>
<dbReference type="EMBL" id="JAGMUU010000002">
    <property type="protein sequence ID" value="KAH7160472.1"/>
    <property type="molecule type" value="Genomic_DNA"/>
</dbReference>
<dbReference type="InterPro" id="IPR008754">
    <property type="entry name" value="Peptidase_M43"/>
</dbReference>
<dbReference type="Gene3D" id="3.40.390.10">
    <property type="entry name" value="Collagenase (Catalytic Domain)"/>
    <property type="match status" value="1"/>
</dbReference>
<sequence length="619" mass="67183">MVCVRSLWFAALVSASLVSARADERRVRNAPVSTTLAKPWVFKRVINDYAVHPRQEDTALPDDPVATEPADPPVTEPVDPPATEPAVTEPVDVPATDVVDGPASTDVLIEEPTVTDGGDQPTATDIQGPSDTVVEQPSETSDATTTDDSSPTTTNGDRDTTSTGDPESDSTSTDGGDEPTSTSGSSPSSTESSGPGTGNSGHADTGIVSVAADNGPESSIRTPPDVTNADQHVAEFQANLPETAITGKDAQEVVVMEAVMFDYFVSNDPAPVDDGDFTISSNVSNCKVEVEKRSLNGLLARELREGCKYVKSLEFDVHFNYIRNATDSDRPNNLEDRVVNSVSLLNGAYKPLGITFTYKSYQQWAPPDSGDNKDWSKITQFDERLQQWQTQTHTGNEMTVNVWLVNDLRSNDGDSELNGYAAFPWDKKGQQDGIVMREDRINKDDIPSFIHEMGHWLGLRHTFREQVTKSQDDCQSADGLLDSSITTGLVDQMYDCDQTTCDGKSKEINNYMSYSLCRGKNPANGFTTDQKSAIFSRVLKYRRGYRDGECTAQYTDPGNAVKVKKRSTMQDLVDGRCPNIDAAVEDLEAQPTATNAGVRLGYGSVYVLAALACSILVMM</sequence>
<dbReference type="Pfam" id="PF05572">
    <property type="entry name" value="Peptidase_M43"/>
    <property type="match status" value="1"/>
</dbReference>
<proteinExistence type="inferred from homology"/>
<keyword evidence="5 11" id="KW-0732">Signal</keyword>
<dbReference type="GO" id="GO:0008237">
    <property type="term" value="F:metallopeptidase activity"/>
    <property type="evidence" value="ECO:0007669"/>
    <property type="project" value="UniProtKB-KW"/>
</dbReference>
<feature type="signal peptide" evidence="11">
    <location>
        <begin position="1"/>
        <end position="22"/>
    </location>
</feature>
<dbReference type="GO" id="GO:0006508">
    <property type="term" value="P:proteolysis"/>
    <property type="evidence" value="ECO:0007669"/>
    <property type="project" value="UniProtKB-KW"/>
</dbReference>
<dbReference type="PANTHER" id="PTHR47466:SF1">
    <property type="entry name" value="METALLOPROTEASE MEP1 (AFU_ORTHOLOGUE AFUA_1G07730)-RELATED"/>
    <property type="match status" value="1"/>
</dbReference>
<evidence type="ECO:0000256" key="10">
    <source>
        <dbReference type="SAM" id="MobiDB-lite"/>
    </source>
</evidence>
<keyword evidence="6" id="KW-0378">Hydrolase</keyword>
<dbReference type="PANTHER" id="PTHR47466">
    <property type="match status" value="1"/>
</dbReference>
<feature type="compositionally biased region" description="Low complexity" evidence="10">
    <location>
        <begin position="140"/>
        <end position="194"/>
    </location>
</feature>
<evidence type="ECO:0000259" key="12">
    <source>
        <dbReference type="Pfam" id="PF05572"/>
    </source>
</evidence>
<evidence type="ECO:0000256" key="6">
    <source>
        <dbReference type="ARBA" id="ARBA00022801"/>
    </source>
</evidence>
<keyword evidence="8" id="KW-0482">Metalloprotease</keyword>
<keyword evidence="4" id="KW-0479">Metal-binding</keyword>
<keyword evidence="9" id="KW-1015">Disulfide bond</keyword>
<evidence type="ECO:0000256" key="1">
    <source>
        <dbReference type="ARBA" id="ARBA00003174"/>
    </source>
</evidence>
<name>A0A9P9FDS3_9HYPO</name>
<dbReference type="OrthoDB" id="536211at2759"/>
<feature type="chain" id="PRO_5040291404" description="Peptidase M43 pregnancy-associated plasma-A domain-containing protein" evidence="11">
    <location>
        <begin position="23"/>
        <end position="619"/>
    </location>
</feature>
<evidence type="ECO:0000256" key="11">
    <source>
        <dbReference type="SAM" id="SignalP"/>
    </source>
</evidence>
<feature type="compositionally biased region" description="Pro residues" evidence="10">
    <location>
        <begin position="70"/>
        <end position="83"/>
    </location>
</feature>
<keyword evidence="14" id="KW-1185">Reference proteome</keyword>
<evidence type="ECO:0000313" key="14">
    <source>
        <dbReference type="Proteomes" id="UP000717696"/>
    </source>
</evidence>
<evidence type="ECO:0000256" key="7">
    <source>
        <dbReference type="ARBA" id="ARBA00022833"/>
    </source>
</evidence>
<reference evidence="13" key="1">
    <citation type="journal article" date="2021" name="Nat. Commun.">
        <title>Genetic determinants of endophytism in the Arabidopsis root mycobiome.</title>
        <authorList>
            <person name="Mesny F."/>
            <person name="Miyauchi S."/>
            <person name="Thiergart T."/>
            <person name="Pickel B."/>
            <person name="Atanasova L."/>
            <person name="Karlsson M."/>
            <person name="Huettel B."/>
            <person name="Barry K.W."/>
            <person name="Haridas S."/>
            <person name="Chen C."/>
            <person name="Bauer D."/>
            <person name="Andreopoulos W."/>
            <person name="Pangilinan J."/>
            <person name="LaButti K."/>
            <person name="Riley R."/>
            <person name="Lipzen A."/>
            <person name="Clum A."/>
            <person name="Drula E."/>
            <person name="Henrissat B."/>
            <person name="Kohler A."/>
            <person name="Grigoriev I.V."/>
            <person name="Martin F.M."/>
            <person name="Hacquard S."/>
        </authorList>
    </citation>
    <scope>NUCLEOTIDE SEQUENCE</scope>
    <source>
        <strain evidence="13">MPI-CAGE-AT-0021</strain>
    </source>
</reference>
<dbReference type="GO" id="GO:0046872">
    <property type="term" value="F:metal ion binding"/>
    <property type="evidence" value="ECO:0007669"/>
    <property type="project" value="UniProtKB-KW"/>
</dbReference>
<evidence type="ECO:0000313" key="13">
    <source>
        <dbReference type="EMBL" id="KAH7160472.1"/>
    </source>
</evidence>
<evidence type="ECO:0000256" key="3">
    <source>
        <dbReference type="ARBA" id="ARBA00022670"/>
    </source>
</evidence>
<feature type="region of interest" description="Disordered" evidence="10">
    <location>
        <begin position="55"/>
        <end position="226"/>
    </location>
</feature>
<dbReference type="SUPFAM" id="SSF55486">
    <property type="entry name" value="Metalloproteases ('zincins'), catalytic domain"/>
    <property type="match status" value="1"/>
</dbReference>
<gene>
    <name evidence="13" type="ORF">B0J13DRAFT_494100</name>
</gene>
<evidence type="ECO:0000256" key="2">
    <source>
        <dbReference type="ARBA" id="ARBA00008721"/>
    </source>
</evidence>
<organism evidence="13 14">
    <name type="scientific">Dactylonectria estremocensis</name>
    <dbReference type="NCBI Taxonomy" id="1079267"/>
    <lineage>
        <taxon>Eukaryota</taxon>
        <taxon>Fungi</taxon>
        <taxon>Dikarya</taxon>
        <taxon>Ascomycota</taxon>
        <taxon>Pezizomycotina</taxon>
        <taxon>Sordariomycetes</taxon>
        <taxon>Hypocreomycetidae</taxon>
        <taxon>Hypocreales</taxon>
        <taxon>Nectriaceae</taxon>
        <taxon>Dactylonectria</taxon>
    </lineage>
</organism>
<dbReference type="InterPro" id="IPR024079">
    <property type="entry name" value="MetalloPept_cat_dom_sf"/>
</dbReference>
<protein>
    <recommendedName>
        <fullName evidence="12">Peptidase M43 pregnancy-associated plasma-A domain-containing protein</fullName>
    </recommendedName>
</protein>
<dbReference type="Proteomes" id="UP000717696">
    <property type="component" value="Unassembled WGS sequence"/>
</dbReference>
<keyword evidence="3" id="KW-0645">Protease</keyword>
<keyword evidence="7" id="KW-0862">Zinc</keyword>
<feature type="domain" description="Peptidase M43 pregnancy-associated plasma-A" evidence="12">
    <location>
        <begin position="394"/>
        <end position="530"/>
    </location>
</feature>
<accession>A0A9P9FDS3</accession>
<evidence type="ECO:0000256" key="8">
    <source>
        <dbReference type="ARBA" id="ARBA00023049"/>
    </source>
</evidence>
<evidence type="ECO:0000256" key="9">
    <source>
        <dbReference type="ARBA" id="ARBA00023157"/>
    </source>
</evidence>
<comment type="caution">
    <text evidence="13">The sequence shown here is derived from an EMBL/GenBank/DDBJ whole genome shotgun (WGS) entry which is preliminary data.</text>
</comment>
<evidence type="ECO:0000256" key="4">
    <source>
        <dbReference type="ARBA" id="ARBA00022723"/>
    </source>
</evidence>